<evidence type="ECO:0000256" key="4">
    <source>
        <dbReference type="ARBA" id="ARBA00023163"/>
    </source>
</evidence>
<dbReference type="RefSeq" id="WP_132075389.1">
    <property type="nucleotide sequence ID" value="NZ_SLUI01000002.1"/>
</dbReference>
<protein>
    <submittedName>
        <fullName evidence="6">Transcriptional regulator with PAS, ATPase and Fis domain</fullName>
    </submittedName>
</protein>
<dbReference type="GO" id="GO:0006355">
    <property type="term" value="P:regulation of DNA-templated transcription"/>
    <property type="evidence" value="ECO:0007669"/>
    <property type="project" value="InterPro"/>
</dbReference>
<dbReference type="Gene3D" id="1.10.8.60">
    <property type="match status" value="1"/>
</dbReference>
<gene>
    <name evidence="6" type="ORF">EV210_102124</name>
</gene>
<evidence type="ECO:0000313" key="6">
    <source>
        <dbReference type="EMBL" id="TCL39214.1"/>
    </source>
</evidence>
<dbReference type="Pfam" id="PF02954">
    <property type="entry name" value="HTH_8"/>
    <property type="match status" value="1"/>
</dbReference>
<accession>A0A4V2Q8Y5</accession>
<keyword evidence="4" id="KW-0804">Transcription</keyword>
<sequence>MEPKIGIISPSSTLTQLIQKNIEEKGLAFAIRQASQEDALEAAKELIAKGVAVIISRGNTARMLRSQLNIPIVDVQHTFFDCFSCYQKARRISSKIAFLATSEGYMNILTKSKPFLEDALIFPINPLLGAEATEEKLNELAALGIEVAIGGLSLKKAVLKRNIQYLMTTADQDAIDDAILTAIHFLKIEEEKIRKGLELQSRYELTRAILNCVSEGIISIDHKGIVTNMNGEVSRYFETLRYGQPIDSVIRKSYFADVLAKGESIRGALLSTGKHSLIISIDPIKLEQNVIGAVITLQKQTEIQNIEHKMRRVLAQKHSADKTFADIVGSSPAIQAAKKLALKYASVDSTVIIVGGTGTGKEMFAQSIHNASGRRHAPFVAINCAAFPSSVLESELFGYVKGAFTGALNEGKPGIFELAHKGTIFLDEISETPLDVQLKLLRVIQERKVIRIGDDKVTPVDIRIITASNKNLNDLVKQGVFREDFYYRLCVLKLRLPTLNERREDIPELTRCFLNHANLHPCSITEEALELLASGEWRGNIRQLSNIMERLAVMCDNGIIDKKLVLEVADDIAMPSGDHLPERLSAATDNGILTEKEFIRRVLSKMNGNKAAAAKQLGISTTTLWRKMKKIIENEPYYFDLIRYKK</sequence>
<dbReference type="InterPro" id="IPR025943">
    <property type="entry name" value="Sigma_54_int_dom_ATP-bd_2"/>
</dbReference>
<dbReference type="Pfam" id="PF06506">
    <property type="entry name" value="PrpR_N"/>
    <property type="match status" value="1"/>
</dbReference>
<dbReference type="InterPro" id="IPR058031">
    <property type="entry name" value="AAA_lid_NorR"/>
</dbReference>
<feature type="domain" description="Sigma-54 factor interaction" evidence="5">
    <location>
        <begin position="327"/>
        <end position="553"/>
    </location>
</feature>
<dbReference type="PRINTS" id="PR01590">
    <property type="entry name" value="HTHFIS"/>
</dbReference>
<dbReference type="FunFam" id="3.40.50.300:FF:000006">
    <property type="entry name" value="DNA-binding transcriptional regulator NtrC"/>
    <property type="match status" value="1"/>
</dbReference>
<dbReference type="InterPro" id="IPR003593">
    <property type="entry name" value="AAA+_ATPase"/>
</dbReference>
<keyword evidence="3" id="KW-0805">Transcription regulation</keyword>
<evidence type="ECO:0000256" key="3">
    <source>
        <dbReference type="ARBA" id="ARBA00023015"/>
    </source>
</evidence>
<dbReference type="PANTHER" id="PTHR32071">
    <property type="entry name" value="TRANSCRIPTIONAL REGULATORY PROTEIN"/>
    <property type="match status" value="1"/>
</dbReference>
<dbReference type="EMBL" id="SLUI01000002">
    <property type="protein sequence ID" value="TCL39214.1"/>
    <property type="molecule type" value="Genomic_DNA"/>
</dbReference>
<dbReference type="GO" id="GO:0005524">
    <property type="term" value="F:ATP binding"/>
    <property type="evidence" value="ECO:0007669"/>
    <property type="project" value="UniProtKB-KW"/>
</dbReference>
<dbReference type="OrthoDB" id="9803970at2"/>
<keyword evidence="1" id="KW-0547">Nucleotide-binding</keyword>
<keyword evidence="2" id="KW-0067">ATP-binding</keyword>
<dbReference type="CDD" id="cd00009">
    <property type="entry name" value="AAA"/>
    <property type="match status" value="1"/>
</dbReference>
<dbReference type="GO" id="GO:0043565">
    <property type="term" value="F:sequence-specific DNA binding"/>
    <property type="evidence" value="ECO:0007669"/>
    <property type="project" value="InterPro"/>
</dbReference>
<dbReference type="GO" id="GO:0000156">
    <property type="term" value="F:phosphorelay response regulator activity"/>
    <property type="evidence" value="ECO:0007669"/>
    <property type="project" value="InterPro"/>
</dbReference>
<dbReference type="SUPFAM" id="SSF159800">
    <property type="entry name" value="PrpR receptor domain-like"/>
    <property type="match status" value="1"/>
</dbReference>
<dbReference type="Gene3D" id="3.40.50.300">
    <property type="entry name" value="P-loop containing nucleotide triphosphate hydrolases"/>
    <property type="match status" value="1"/>
</dbReference>
<evidence type="ECO:0000259" key="5">
    <source>
        <dbReference type="PROSITE" id="PS50045"/>
    </source>
</evidence>
<dbReference type="AlphaFoldDB" id="A0A4V2Q8Y5"/>
<dbReference type="InterPro" id="IPR009057">
    <property type="entry name" value="Homeodomain-like_sf"/>
</dbReference>
<dbReference type="Pfam" id="PF25601">
    <property type="entry name" value="AAA_lid_14"/>
    <property type="match status" value="1"/>
</dbReference>
<dbReference type="SMART" id="SM00382">
    <property type="entry name" value="AAA"/>
    <property type="match status" value="1"/>
</dbReference>
<dbReference type="SUPFAM" id="SSF52540">
    <property type="entry name" value="P-loop containing nucleoside triphosphate hydrolases"/>
    <property type="match status" value="1"/>
</dbReference>
<evidence type="ECO:0000256" key="1">
    <source>
        <dbReference type="ARBA" id="ARBA00022741"/>
    </source>
</evidence>
<dbReference type="PROSITE" id="PS00676">
    <property type="entry name" value="SIGMA54_INTERACT_2"/>
    <property type="match status" value="1"/>
</dbReference>
<dbReference type="InterPro" id="IPR002078">
    <property type="entry name" value="Sigma_54_int"/>
</dbReference>
<proteinExistence type="predicted"/>
<dbReference type="Proteomes" id="UP000295063">
    <property type="component" value="Unassembled WGS sequence"/>
</dbReference>
<dbReference type="InterPro" id="IPR010524">
    <property type="entry name" value="Sig_transdc_resp-reg_PrpR_N"/>
</dbReference>
<dbReference type="Pfam" id="PF00158">
    <property type="entry name" value="Sigma54_activat"/>
    <property type="match status" value="1"/>
</dbReference>
<dbReference type="Gene3D" id="3.40.50.10660">
    <property type="entry name" value="PrpR receptor domain-like"/>
    <property type="match status" value="1"/>
</dbReference>
<reference evidence="6 7" key="1">
    <citation type="submission" date="2019-03" db="EMBL/GenBank/DDBJ databases">
        <title>Genomic Encyclopedia of Type Strains, Phase IV (KMG-IV): sequencing the most valuable type-strain genomes for metagenomic binning, comparative biology and taxonomic classification.</title>
        <authorList>
            <person name="Goeker M."/>
        </authorList>
    </citation>
    <scope>NUCLEOTIDE SEQUENCE [LARGE SCALE GENOMIC DNA]</scope>
    <source>
        <strain evidence="6 7">DSM 15969</strain>
    </source>
</reference>
<dbReference type="SUPFAM" id="SSF46689">
    <property type="entry name" value="Homeodomain-like"/>
    <property type="match status" value="1"/>
</dbReference>
<dbReference type="PANTHER" id="PTHR32071:SF57">
    <property type="entry name" value="C4-DICARBOXYLATE TRANSPORT TRANSCRIPTIONAL REGULATORY PROTEIN DCTD"/>
    <property type="match status" value="1"/>
</dbReference>
<evidence type="ECO:0000256" key="2">
    <source>
        <dbReference type="ARBA" id="ARBA00022840"/>
    </source>
</evidence>
<name>A0A4V2Q8Y5_9FIRM</name>
<dbReference type="Gene3D" id="1.10.10.60">
    <property type="entry name" value="Homeodomain-like"/>
    <property type="match status" value="1"/>
</dbReference>
<dbReference type="Gene3D" id="3.40.50.2300">
    <property type="match status" value="1"/>
</dbReference>
<dbReference type="InterPro" id="IPR027417">
    <property type="entry name" value="P-loop_NTPase"/>
</dbReference>
<comment type="caution">
    <text evidence="6">The sequence shown here is derived from an EMBL/GenBank/DDBJ whole genome shotgun (WGS) entry which is preliminary data.</text>
</comment>
<dbReference type="Gene3D" id="3.30.450.20">
    <property type="entry name" value="PAS domain"/>
    <property type="match status" value="1"/>
</dbReference>
<keyword evidence="7" id="KW-1185">Reference proteome</keyword>
<dbReference type="PROSITE" id="PS50045">
    <property type="entry name" value="SIGMA54_INTERACT_4"/>
    <property type="match status" value="1"/>
</dbReference>
<evidence type="ECO:0000313" key="7">
    <source>
        <dbReference type="Proteomes" id="UP000295063"/>
    </source>
</evidence>
<organism evidence="6 7">
    <name type="scientific">Anaerospora hongkongensis</name>
    <dbReference type="NCBI Taxonomy" id="244830"/>
    <lineage>
        <taxon>Bacteria</taxon>
        <taxon>Bacillati</taxon>
        <taxon>Bacillota</taxon>
        <taxon>Negativicutes</taxon>
        <taxon>Selenomonadales</taxon>
        <taxon>Sporomusaceae</taxon>
        <taxon>Anaerospora</taxon>
    </lineage>
</organism>
<dbReference type="InterPro" id="IPR002197">
    <property type="entry name" value="HTH_Fis"/>
</dbReference>